<proteinExistence type="predicted"/>
<evidence type="ECO:0000313" key="3">
    <source>
        <dbReference type="Proteomes" id="UP000028640"/>
    </source>
</evidence>
<protein>
    <submittedName>
        <fullName evidence="1">Putative lipoprotein</fullName>
    </submittedName>
</protein>
<keyword evidence="1" id="KW-0449">Lipoprotein</keyword>
<comment type="caution">
    <text evidence="1">The sequence shown here is derived from an EMBL/GenBank/DDBJ whole genome shotgun (WGS) entry which is preliminary data.</text>
</comment>
<name>A0A085G226_EWIA3</name>
<dbReference type="Proteomes" id="UP000028640">
    <property type="component" value="Unassembled WGS sequence"/>
</dbReference>
<feature type="non-terminal residue" evidence="1">
    <location>
        <position position="38"/>
    </location>
</feature>
<dbReference type="EMBL" id="JMPJ01000072">
    <property type="protein sequence ID" value="KFC77825.1"/>
    <property type="molecule type" value="Genomic_DNA"/>
</dbReference>
<dbReference type="EMBL" id="JMPJ01000073">
    <property type="protein sequence ID" value="KFC77771.1"/>
    <property type="molecule type" value="Genomic_DNA"/>
</dbReference>
<evidence type="ECO:0000313" key="1">
    <source>
        <dbReference type="EMBL" id="KFC77771.1"/>
    </source>
</evidence>
<organism evidence="1 3">
    <name type="scientific">Ewingella americana (strain ATCC 33852 / DSM 4580 / CCUG 14506 / JCM 5911 / LMG 7869 / NCTC 12157 / CDC 1468-78)</name>
    <dbReference type="NCBI Taxonomy" id="910964"/>
    <lineage>
        <taxon>Bacteria</taxon>
        <taxon>Pseudomonadati</taxon>
        <taxon>Pseudomonadota</taxon>
        <taxon>Gammaproteobacteria</taxon>
        <taxon>Enterobacterales</taxon>
        <taxon>Yersiniaceae</taxon>
        <taxon>Ewingella</taxon>
    </lineage>
</organism>
<keyword evidence="3" id="KW-1185">Reference proteome</keyword>
<evidence type="ECO:0000313" key="2">
    <source>
        <dbReference type="EMBL" id="KFC77825.1"/>
    </source>
</evidence>
<sequence>MKIKGLSLVMMASLLVLSGCSRPQETPTQVIYRFDDHR</sequence>
<dbReference type="PROSITE" id="PS51257">
    <property type="entry name" value="PROKAR_LIPOPROTEIN"/>
    <property type="match status" value="1"/>
</dbReference>
<gene>
    <name evidence="2" type="ORF">GEAM_4106</name>
    <name evidence="1" type="ORF">GEAM_4108</name>
</gene>
<dbReference type="AlphaFoldDB" id="A0A085G226"/>
<reference evidence="1 3" key="1">
    <citation type="submission" date="2014-05" db="EMBL/GenBank/DDBJ databases">
        <title>ATOL: Assembling a taxonomically balanced genome-scale reconstruction of the evolutionary history of the Enterobacteriaceae.</title>
        <authorList>
            <person name="Plunkett G.III."/>
            <person name="Neeno-Eckwall E.C."/>
            <person name="Glasner J.D."/>
            <person name="Perna N.T."/>
        </authorList>
    </citation>
    <scope>NUCLEOTIDE SEQUENCE [LARGE SCALE GENOMIC DNA]</scope>
    <source>
        <strain evidence="1 3">ATCC 33852</strain>
    </source>
</reference>
<accession>A0A085G226</accession>